<accession>A0ABQ4N4Z1</accession>
<reference evidence="1 2" key="1">
    <citation type="submission" date="2021-04" db="EMBL/GenBank/DDBJ databases">
        <title>Draft genome sequence of Paenibacillus cisolokensis, LC2-13A.</title>
        <authorList>
            <person name="Uke A."/>
            <person name="Chhe C."/>
            <person name="Baramee S."/>
            <person name="Kosugi A."/>
        </authorList>
    </citation>
    <scope>NUCLEOTIDE SEQUENCE [LARGE SCALE GENOMIC DNA]</scope>
    <source>
        <strain evidence="1 2">LC2-13A</strain>
    </source>
</reference>
<name>A0ABQ4N4Z1_9BACL</name>
<dbReference type="PANTHER" id="PTHR43649">
    <property type="entry name" value="ARABINOSE-BINDING PROTEIN-RELATED"/>
    <property type="match status" value="1"/>
</dbReference>
<evidence type="ECO:0000313" key="1">
    <source>
        <dbReference type="EMBL" id="GIQ63231.1"/>
    </source>
</evidence>
<sequence>MTIEPEYAAFDDYWKKLSPQAAANRLPDVFQMDISYISQYGSKGQLEDLTPYLDVQIKVDDIDENVLNSGKIGDSLYGITAGVNALGFHYDPALLKKAGIDSFPEQYDWDDYVEMAMKAKDAGLYFDTGMRAEIFFGYFLRQHGETLYNAEGNALGYEDDALFVEYFGRLAELVKAKAVPTPDMLAQVKGPEDDPVVKEQAVGIWQWSNQFVALQQIANRPLEIGRMMGPDMEKGLYLQPSMFWSISKNSKVKEEAAKFIDFLTNSLDAHKLILGERGVPISAAVKEGIKADLTPAQQQVFEYVAWAEKNSSPIDPPAPSGRPK</sequence>
<dbReference type="InterPro" id="IPR006059">
    <property type="entry name" value="SBP"/>
</dbReference>
<dbReference type="SUPFAM" id="SSF53850">
    <property type="entry name" value="Periplasmic binding protein-like II"/>
    <property type="match status" value="1"/>
</dbReference>
<dbReference type="EMBL" id="BOVJ01000058">
    <property type="protein sequence ID" value="GIQ63231.1"/>
    <property type="molecule type" value="Genomic_DNA"/>
</dbReference>
<dbReference type="Proteomes" id="UP000680304">
    <property type="component" value="Unassembled WGS sequence"/>
</dbReference>
<dbReference type="Pfam" id="PF01547">
    <property type="entry name" value="SBP_bac_1"/>
    <property type="match status" value="1"/>
</dbReference>
<organism evidence="1 2">
    <name type="scientific">Paenibacillus cisolokensis</name>
    <dbReference type="NCBI Taxonomy" id="1658519"/>
    <lineage>
        <taxon>Bacteria</taxon>
        <taxon>Bacillati</taxon>
        <taxon>Bacillota</taxon>
        <taxon>Bacilli</taxon>
        <taxon>Bacillales</taxon>
        <taxon>Paenibacillaceae</taxon>
        <taxon>Paenibacillus</taxon>
    </lineage>
</organism>
<dbReference type="Gene3D" id="3.40.190.10">
    <property type="entry name" value="Periplasmic binding protein-like II"/>
    <property type="match status" value="2"/>
</dbReference>
<protein>
    <submittedName>
        <fullName evidence="1">ABC transporter substrate-binding protein YesO</fullName>
    </submittedName>
</protein>
<dbReference type="PANTHER" id="PTHR43649:SF11">
    <property type="entry name" value="ABC TRANSPORTER SUBSTRATE-BINDING PROTEIN YESO-RELATED"/>
    <property type="match status" value="1"/>
</dbReference>
<proteinExistence type="predicted"/>
<keyword evidence="2" id="KW-1185">Reference proteome</keyword>
<gene>
    <name evidence="1" type="primary">yesO</name>
    <name evidence="1" type="ORF">PACILC2_17990</name>
</gene>
<evidence type="ECO:0000313" key="2">
    <source>
        <dbReference type="Proteomes" id="UP000680304"/>
    </source>
</evidence>
<comment type="caution">
    <text evidence="1">The sequence shown here is derived from an EMBL/GenBank/DDBJ whole genome shotgun (WGS) entry which is preliminary data.</text>
</comment>
<dbReference type="InterPro" id="IPR050490">
    <property type="entry name" value="Bact_solute-bd_prot1"/>
</dbReference>